<gene>
    <name evidence="4" type="ORF">NCTC13229_01353</name>
</gene>
<evidence type="ECO:0000256" key="2">
    <source>
        <dbReference type="ARBA" id="ARBA00022643"/>
    </source>
</evidence>
<dbReference type="RefSeq" id="WP_218027704.1">
    <property type="nucleotide sequence ID" value="NZ_QTTP01000001.1"/>
</dbReference>
<evidence type="ECO:0000313" key="4">
    <source>
        <dbReference type="EMBL" id="SPZ37890.1"/>
    </source>
</evidence>
<dbReference type="InterPro" id="IPR013785">
    <property type="entry name" value="Aldolase_TIM"/>
</dbReference>
<protein>
    <submittedName>
        <fullName evidence="4">2-nitropropane dioxygenase</fullName>
        <ecNumber evidence="4">1.13.12.16</ecNumber>
    </submittedName>
</protein>
<evidence type="ECO:0000256" key="3">
    <source>
        <dbReference type="ARBA" id="ARBA00023002"/>
    </source>
</evidence>
<comment type="caution">
    <text evidence="4">The sequence shown here is derived from an EMBL/GenBank/DDBJ whole genome shotgun (WGS) entry which is preliminary data.</text>
</comment>
<evidence type="ECO:0000313" key="5">
    <source>
        <dbReference type="Proteomes" id="UP000251211"/>
    </source>
</evidence>
<dbReference type="Pfam" id="PF03060">
    <property type="entry name" value="NMO"/>
    <property type="match status" value="1"/>
</dbReference>
<dbReference type="PANTHER" id="PTHR32332">
    <property type="entry name" value="2-NITROPROPANE DIOXYGENASE"/>
    <property type="match status" value="1"/>
</dbReference>
<dbReference type="Proteomes" id="UP000251211">
    <property type="component" value="Unassembled WGS sequence"/>
</dbReference>
<reference evidence="4 5" key="1">
    <citation type="submission" date="2018-06" db="EMBL/GenBank/DDBJ databases">
        <authorList>
            <consortium name="Pathogen Informatics"/>
            <person name="Doyle S."/>
        </authorList>
    </citation>
    <scope>NUCLEOTIDE SEQUENCE [LARGE SCALE GENOMIC DNA]</scope>
    <source>
        <strain evidence="4 5">NCTC13229</strain>
    </source>
</reference>
<dbReference type="AlphaFoldDB" id="A0AB38F8E6"/>
<dbReference type="SUPFAM" id="SSF51412">
    <property type="entry name" value="Inosine monophosphate dehydrogenase (IMPDH)"/>
    <property type="match status" value="1"/>
</dbReference>
<dbReference type="EMBL" id="UAUI01000002">
    <property type="protein sequence ID" value="SPZ37890.1"/>
    <property type="molecule type" value="Genomic_DNA"/>
</dbReference>
<proteinExistence type="predicted"/>
<keyword evidence="4" id="KW-0223">Dioxygenase</keyword>
<dbReference type="GO" id="GO:0051213">
    <property type="term" value="F:dioxygenase activity"/>
    <property type="evidence" value="ECO:0007669"/>
    <property type="project" value="UniProtKB-KW"/>
</dbReference>
<dbReference type="InterPro" id="IPR004136">
    <property type="entry name" value="NMO"/>
</dbReference>
<dbReference type="CDD" id="cd04730">
    <property type="entry name" value="NPD_like"/>
    <property type="match status" value="1"/>
</dbReference>
<dbReference type="EC" id="1.13.12.16" evidence="4"/>
<keyword evidence="3 4" id="KW-0560">Oxidoreductase</keyword>
<name>A0AB38F8E6_RHOWR</name>
<keyword evidence="2" id="KW-0288">FMN</keyword>
<dbReference type="Gene3D" id="3.20.20.70">
    <property type="entry name" value="Aldolase class I"/>
    <property type="match status" value="1"/>
</dbReference>
<organism evidence="4 5">
    <name type="scientific">Rhodococcus wratislaviensis</name>
    <name type="common">Tsukamurella wratislaviensis</name>
    <dbReference type="NCBI Taxonomy" id="44752"/>
    <lineage>
        <taxon>Bacteria</taxon>
        <taxon>Bacillati</taxon>
        <taxon>Actinomycetota</taxon>
        <taxon>Actinomycetes</taxon>
        <taxon>Mycobacteriales</taxon>
        <taxon>Nocardiaceae</taxon>
        <taxon>Rhodococcus</taxon>
    </lineage>
</organism>
<accession>A0AB38F8E6</accession>
<evidence type="ECO:0000256" key="1">
    <source>
        <dbReference type="ARBA" id="ARBA00022630"/>
    </source>
</evidence>
<sequence>MNTTVTTMFGCTYPIFGLSHDPGVVAAISEAGGVGIWAAARLLPEEITDRGRELRERLGQRPFGINVMLPRGVPESSDRAAVEAQLPAEHRAFVDSLYDKYQVPRDRERGERDRIVRSEELFSAQVDAALGTGARLFAMAVGTRDGIAERARAQGMSIVALVGAPRHVHHAREIGADVIVAQGYDAGGHTGSIGTFSLVPRIVELAGETPVLAAGGVGTGAHVTSALALGAAGVWTGTLWLGTDEHGMPEVLLRKVIESGCEDTVVTRGSSGKPMRQIRTAWSDEWAAPAAPAALPMPWQDLLVGSLEGSVTRHEIAPLMYTPAGQSVEWIRGRTTVADTMNRLVMEMETARANLASSRTGGGNPVTGA</sequence>
<keyword evidence="1" id="KW-0285">Flavoprotein</keyword>
<dbReference type="GO" id="GO:0018580">
    <property type="term" value="F:nitronate monooxygenase activity"/>
    <property type="evidence" value="ECO:0007669"/>
    <property type="project" value="UniProtKB-EC"/>
</dbReference>
<dbReference type="PANTHER" id="PTHR32332:SF38">
    <property type="entry name" value="MONOOXYGENASE RV1533-RELATED"/>
    <property type="match status" value="1"/>
</dbReference>